<sequence>MTARIYRKPKSAGQSGQAGTHDWILEYGQSVPHRPSPLMGWTGSQHDTQSQLRLRFPNEESAVAYANRYAIAYEVERPVARIRKAKVYADNFAANRIQNWTH</sequence>
<organism evidence="7 8">
    <name type="scientific">Acetobacter estunensis</name>
    <dbReference type="NCBI Taxonomy" id="104097"/>
    <lineage>
        <taxon>Bacteria</taxon>
        <taxon>Pseudomonadati</taxon>
        <taxon>Pseudomonadota</taxon>
        <taxon>Alphaproteobacteria</taxon>
        <taxon>Acetobacterales</taxon>
        <taxon>Acetobacteraceae</taxon>
        <taxon>Acetobacter</taxon>
    </lineage>
</organism>
<accession>A0A967EC03</accession>
<evidence type="ECO:0000256" key="5">
    <source>
        <dbReference type="ARBA" id="ARBA00022982"/>
    </source>
</evidence>
<evidence type="ECO:0000256" key="2">
    <source>
        <dbReference type="ARBA" id="ARBA00022448"/>
    </source>
</evidence>
<keyword evidence="3" id="KW-0679">Respiratory chain</keyword>
<keyword evidence="2" id="KW-0813">Transport</keyword>
<dbReference type="Proteomes" id="UP000597459">
    <property type="component" value="Unassembled WGS sequence"/>
</dbReference>
<dbReference type="GO" id="GO:0022900">
    <property type="term" value="P:electron transport chain"/>
    <property type="evidence" value="ECO:0007669"/>
    <property type="project" value="InterPro"/>
</dbReference>
<dbReference type="Pfam" id="PF04800">
    <property type="entry name" value="NDUS4"/>
    <property type="match status" value="1"/>
</dbReference>
<evidence type="ECO:0000313" key="7">
    <source>
        <dbReference type="EMBL" id="NHO52746.1"/>
    </source>
</evidence>
<comment type="caution">
    <text evidence="7">The sequence shown here is derived from an EMBL/GenBank/DDBJ whole genome shotgun (WGS) entry which is preliminary data.</text>
</comment>
<comment type="subcellular location">
    <subcellularLocation>
        <location evidence="1">Membrane</location>
    </subcellularLocation>
</comment>
<keyword evidence="5" id="KW-0249">Electron transport</keyword>
<dbReference type="InterPro" id="IPR006885">
    <property type="entry name" value="NADH_UbQ_FeS_4_mit-like"/>
</dbReference>
<reference evidence="7" key="1">
    <citation type="submission" date="2019-11" db="EMBL/GenBank/DDBJ databases">
        <title>Description of new Acetobacter species.</title>
        <authorList>
            <person name="Cleenwerck I."/>
            <person name="Sombolestani A.S."/>
        </authorList>
    </citation>
    <scope>NUCLEOTIDE SEQUENCE</scope>
    <source>
        <strain evidence="7">LMG 1626</strain>
    </source>
</reference>
<dbReference type="GO" id="GO:0016020">
    <property type="term" value="C:membrane"/>
    <property type="evidence" value="ECO:0007669"/>
    <property type="project" value="UniProtKB-SubCell"/>
</dbReference>
<dbReference type="Gene3D" id="3.30.160.190">
    <property type="entry name" value="atu1810 like domain"/>
    <property type="match status" value="1"/>
</dbReference>
<evidence type="ECO:0000256" key="3">
    <source>
        <dbReference type="ARBA" id="ARBA00022660"/>
    </source>
</evidence>
<gene>
    <name evidence="7" type="ORF">GOB87_02040</name>
</gene>
<dbReference type="EMBL" id="WOTH01000002">
    <property type="protein sequence ID" value="NHO52746.1"/>
    <property type="molecule type" value="Genomic_DNA"/>
</dbReference>
<evidence type="ECO:0000313" key="8">
    <source>
        <dbReference type="Proteomes" id="UP000597459"/>
    </source>
</evidence>
<keyword evidence="6" id="KW-0472">Membrane</keyword>
<dbReference type="AlphaFoldDB" id="A0A967EC03"/>
<dbReference type="RefSeq" id="WP_166312867.1">
    <property type="nucleotide sequence ID" value="NZ_WOTH01000002.1"/>
</dbReference>
<keyword evidence="4" id="KW-0809">Transit peptide</keyword>
<proteinExistence type="predicted"/>
<protein>
    <submittedName>
        <fullName evidence="7">NADH-ubiquinone oxidoreductase</fullName>
    </submittedName>
</protein>
<evidence type="ECO:0000256" key="1">
    <source>
        <dbReference type="ARBA" id="ARBA00004370"/>
    </source>
</evidence>
<dbReference type="InterPro" id="IPR038532">
    <property type="entry name" value="NDUFS4-like_sf"/>
</dbReference>
<name>A0A967EC03_9PROT</name>
<evidence type="ECO:0000256" key="6">
    <source>
        <dbReference type="ARBA" id="ARBA00023136"/>
    </source>
</evidence>
<keyword evidence="8" id="KW-1185">Reference proteome</keyword>
<evidence type="ECO:0000256" key="4">
    <source>
        <dbReference type="ARBA" id="ARBA00022946"/>
    </source>
</evidence>